<proteinExistence type="predicted"/>
<gene>
    <name evidence="4" type="ORF">D9619_013686</name>
</gene>
<dbReference type="EMBL" id="JAACJJ010000047">
    <property type="protein sequence ID" value="KAF5313772.1"/>
    <property type="molecule type" value="Genomic_DNA"/>
</dbReference>
<accession>A0A8H5AZD8</accession>
<keyword evidence="5" id="KW-1185">Reference proteome</keyword>
<reference evidence="4 5" key="1">
    <citation type="journal article" date="2020" name="ISME J.">
        <title>Uncovering the hidden diversity of litter-decomposition mechanisms in mushroom-forming fungi.</title>
        <authorList>
            <person name="Floudas D."/>
            <person name="Bentzer J."/>
            <person name="Ahren D."/>
            <person name="Johansson T."/>
            <person name="Persson P."/>
            <person name="Tunlid A."/>
        </authorList>
    </citation>
    <scope>NUCLEOTIDE SEQUENCE [LARGE SCALE GENOMIC DNA]</scope>
    <source>
        <strain evidence="4 5">CBS 101986</strain>
    </source>
</reference>
<evidence type="ECO:0000313" key="5">
    <source>
        <dbReference type="Proteomes" id="UP000567179"/>
    </source>
</evidence>
<dbReference type="InterPro" id="IPR056884">
    <property type="entry name" value="NPHP3-like_N"/>
</dbReference>
<comment type="caution">
    <text evidence="4">The sequence shown here is derived from an EMBL/GenBank/DDBJ whole genome shotgun (WGS) entry which is preliminary data.</text>
</comment>
<feature type="domain" description="NACHT" evidence="3">
    <location>
        <begin position="100"/>
        <end position="248"/>
    </location>
</feature>
<evidence type="ECO:0000313" key="4">
    <source>
        <dbReference type="EMBL" id="KAF5313772.1"/>
    </source>
</evidence>
<dbReference type="SUPFAM" id="SSF52540">
    <property type="entry name" value="P-loop containing nucleoside triphosphate hydrolases"/>
    <property type="match status" value="1"/>
</dbReference>
<dbReference type="OrthoDB" id="5967843at2759"/>
<name>A0A8H5AZD8_9AGAR</name>
<dbReference type="PANTHER" id="PTHR10039:SF14">
    <property type="entry name" value="NACHT DOMAIN-CONTAINING PROTEIN"/>
    <property type="match status" value="1"/>
</dbReference>
<evidence type="ECO:0000256" key="1">
    <source>
        <dbReference type="ARBA" id="ARBA00022737"/>
    </source>
</evidence>
<sequence length="901" mass="100352">MDERTMLNSEHHQTDPGGSIFQGASHVNIRGGTFNAYGSGGTGEQKIANAMALLASRAEPGAPYDAGAREDVPKCHEHTRVAIVDGIHYWAHSLEPGACPLMWMYGPAGSGKTTIMQTVAEMFDEEGSLAASFFFSRLSGARPRDKEKFVVTLAHQLSLCIPALQQPLTDALSDSSLLKKSLTKQLDALIIGPLKKLDLAMIGARRVFLVDGLDECDGDTAQRDILNLLEYLLNQIGHHIRILVASRSLSHIQSFFAHSRIGEITRTAPLDNDYQSDEDVTRFLNAEFARIRVEHPSRGGLASEWPSSSDIDILVKRASGQFVHASVVMKFIADHGRHPHESLKTIVGLVVDDSARPYEALDAIYSQVLSTIEPQNFEFAQTVMGCLLLPDNLPGFDFKFIAQTKPAETLDNVVFMSEPGTTNARINRLSPLITINSDGMRFTHASFPEYLLDRSRSKEFFLDMRRVHCTLARHWFRIYSTHFTLHPHSGLIPTGIKSCFGSRQYGGGDTGLILFGVISNCVEAEWTAELCQDICSFNVEVAFTLSAKDHANSGAHILWNGISRWLDFIFWIEQNHCLPSTETENILVRIDNLIQSVFSKLSIDAPRRRVPAALITLRKLINVWGFWLDVNPDFGPLSEWEWITELYDNESSIFQDRVRDTSSLWLCKTLAMDAEMNGVFFADGTLYTDLALLYARASDNGHVLSYRMENLPFILSKAAPSEELATLLMQKFLQVQRESIDNQAKKNVEPFFTAIMIYLFNMNMAPTFIQTAGSASTPRVPLRAFVLGPSFTSPFLSPGVMEAPVQRQFTADLTLIGGEFLLCANAMLLNIKLAVLVKIWRVSALLLLVPTMTPPLPTLTGTLSSANLHTSKQQLLRSLHQNRTHHAPFTEQHRDVTPLHP</sequence>
<dbReference type="Proteomes" id="UP000567179">
    <property type="component" value="Unassembled WGS sequence"/>
</dbReference>
<dbReference type="PROSITE" id="PS50837">
    <property type="entry name" value="NACHT"/>
    <property type="match status" value="1"/>
</dbReference>
<feature type="region of interest" description="Disordered" evidence="2">
    <location>
        <begin position="1"/>
        <end position="23"/>
    </location>
</feature>
<dbReference type="AlphaFoldDB" id="A0A8H5AZD8"/>
<organism evidence="4 5">
    <name type="scientific">Psilocybe cf. subviscida</name>
    <dbReference type="NCBI Taxonomy" id="2480587"/>
    <lineage>
        <taxon>Eukaryota</taxon>
        <taxon>Fungi</taxon>
        <taxon>Dikarya</taxon>
        <taxon>Basidiomycota</taxon>
        <taxon>Agaricomycotina</taxon>
        <taxon>Agaricomycetes</taxon>
        <taxon>Agaricomycetidae</taxon>
        <taxon>Agaricales</taxon>
        <taxon>Agaricineae</taxon>
        <taxon>Strophariaceae</taxon>
        <taxon>Psilocybe</taxon>
    </lineage>
</organism>
<evidence type="ECO:0000256" key="2">
    <source>
        <dbReference type="SAM" id="MobiDB-lite"/>
    </source>
</evidence>
<dbReference type="PANTHER" id="PTHR10039">
    <property type="entry name" value="AMELOGENIN"/>
    <property type="match status" value="1"/>
</dbReference>
<evidence type="ECO:0000259" key="3">
    <source>
        <dbReference type="PROSITE" id="PS50837"/>
    </source>
</evidence>
<dbReference type="InterPro" id="IPR027417">
    <property type="entry name" value="P-loop_NTPase"/>
</dbReference>
<feature type="compositionally biased region" description="Basic and acidic residues" evidence="2">
    <location>
        <begin position="1"/>
        <end position="14"/>
    </location>
</feature>
<dbReference type="InterPro" id="IPR007111">
    <property type="entry name" value="NACHT_NTPase"/>
</dbReference>
<dbReference type="Gene3D" id="3.40.50.300">
    <property type="entry name" value="P-loop containing nucleotide triphosphate hydrolases"/>
    <property type="match status" value="1"/>
</dbReference>
<protein>
    <recommendedName>
        <fullName evidence="3">NACHT domain-containing protein</fullName>
    </recommendedName>
</protein>
<keyword evidence="1" id="KW-0677">Repeat</keyword>
<dbReference type="Pfam" id="PF24883">
    <property type="entry name" value="NPHP3_N"/>
    <property type="match status" value="1"/>
</dbReference>